<evidence type="ECO:0000313" key="1">
    <source>
        <dbReference type="EMBL" id="KAK3683124.1"/>
    </source>
</evidence>
<sequence>MDTTKSPFGSVKRQSRNVSIQRPQVERRATRGPLDVVDDPLADASIGSAVASPTDPASARQSAELQAQPSEPEPEARERPTTDVDLSFLKDPSIYHQLGTEDIPRAFLDSPNQPPSDTPLAELLQYGHFRRAAGASLIELTRCTSDDATSIFELLYTRLACLVLISRADLASVEAASMTDFLACNAPGAEKLTPLIPWELRILLVRLQSIAAADGGRRGIMALYALSAEVRAHIHEAQEAGNEHEVSLWSDRLRDLGLRVADTFVEMGELETATRHLDSLVDPDIDELVYRKALLRLRIGDVAGARRCVERIQNAQRRDDLDTLLEAANGHMSKAAEEWQIRTNEHAEDALSATNLAVGLLYTGKIAQARRVFEELSQRSPAFPGLLFNLGTVYELCTEHALERKNELAQTIAAKAPSSTSGGWERANFDFKL</sequence>
<dbReference type="EMBL" id="JAUTXU010000367">
    <property type="protein sequence ID" value="KAK3683124.1"/>
    <property type="molecule type" value="Genomic_DNA"/>
</dbReference>
<proteinExistence type="predicted"/>
<reference evidence="1" key="1">
    <citation type="submission" date="2023-07" db="EMBL/GenBank/DDBJ databases">
        <title>Black Yeasts Isolated from many extreme environments.</title>
        <authorList>
            <person name="Coleine C."/>
            <person name="Stajich J.E."/>
            <person name="Selbmann L."/>
        </authorList>
    </citation>
    <scope>NUCLEOTIDE SEQUENCE</scope>
    <source>
        <strain evidence="1">CCFEE 5714</strain>
    </source>
</reference>
<evidence type="ECO:0000313" key="2">
    <source>
        <dbReference type="Proteomes" id="UP001281147"/>
    </source>
</evidence>
<name>A0ACC3MCT1_9PEZI</name>
<organism evidence="1 2">
    <name type="scientific">Vermiconidia calcicola</name>
    <dbReference type="NCBI Taxonomy" id="1690605"/>
    <lineage>
        <taxon>Eukaryota</taxon>
        <taxon>Fungi</taxon>
        <taxon>Dikarya</taxon>
        <taxon>Ascomycota</taxon>
        <taxon>Pezizomycotina</taxon>
        <taxon>Dothideomycetes</taxon>
        <taxon>Dothideomycetidae</taxon>
        <taxon>Mycosphaerellales</taxon>
        <taxon>Extremaceae</taxon>
        <taxon>Vermiconidia</taxon>
    </lineage>
</organism>
<comment type="caution">
    <text evidence="1">The sequence shown here is derived from an EMBL/GenBank/DDBJ whole genome shotgun (WGS) entry which is preliminary data.</text>
</comment>
<protein>
    <submittedName>
        <fullName evidence="1">Uncharacterized protein</fullName>
    </submittedName>
</protein>
<dbReference type="Proteomes" id="UP001281147">
    <property type="component" value="Unassembled WGS sequence"/>
</dbReference>
<keyword evidence="2" id="KW-1185">Reference proteome</keyword>
<gene>
    <name evidence="1" type="ORF">LTR37_020537</name>
</gene>
<accession>A0ACC3MCT1</accession>